<dbReference type="Proteomes" id="UP000324927">
    <property type="component" value="Unassembled WGS sequence"/>
</dbReference>
<name>A0A5A9FYY1_AZOLI</name>
<dbReference type="InterPro" id="IPR001296">
    <property type="entry name" value="Glyco_trans_1"/>
</dbReference>
<evidence type="ECO:0000259" key="2">
    <source>
        <dbReference type="Pfam" id="PF00534"/>
    </source>
</evidence>
<comment type="caution">
    <text evidence="3">The sequence shown here is derived from an EMBL/GenBank/DDBJ whole genome shotgun (WGS) entry which is preliminary data.</text>
</comment>
<feature type="compositionally biased region" description="Basic and acidic residues" evidence="1">
    <location>
        <begin position="119"/>
        <end position="138"/>
    </location>
</feature>
<evidence type="ECO:0000313" key="3">
    <source>
        <dbReference type="EMBL" id="KAA0587187.1"/>
    </source>
</evidence>
<feature type="domain" description="Glycosyl transferase family 1" evidence="2">
    <location>
        <begin position="432"/>
        <end position="593"/>
    </location>
</feature>
<feature type="compositionally biased region" description="Basic residues" evidence="1">
    <location>
        <begin position="1"/>
        <end position="13"/>
    </location>
</feature>
<keyword evidence="4" id="KW-1185">Reference proteome</keyword>
<organism evidence="3 4">
    <name type="scientific">Azospirillum lipoferum</name>
    <dbReference type="NCBI Taxonomy" id="193"/>
    <lineage>
        <taxon>Bacteria</taxon>
        <taxon>Pseudomonadati</taxon>
        <taxon>Pseudomonadota</taxon>
        <taxon>Alphaproteobacteria</taxon>
        <taxon>Rhodospirillales</taxon>
        <taxon>Azospirillaceae</taxon>
        <taxon>Azospirillum</taxon>
    </lineage>
</organism>
<dbReference type="SUPFAM" id="SSF53756">
    <property type="entry name" value="UDP-Glycosyltransferase/glycogen phosphorylase"/>
    <property type="match status" value="1"/>
</dbReference>
<dbReference type="EMBL" id="VTTN01000030">
    <property type="protein sequence ID" value="KAA0587187.1"/>
    <property type="molecule type" value="Genomic_DNA"/>
</dbReference>
<feature type="region of interest" description="Disordered" evidence="1">
    <location>
        <begin position="281"/>
        <end position="300"/>
    </location>
</feature>
<dbReference type="Gene3D" id="3.40.50.2000">
    <property type="entry name" value="Glycogen Phosphorylase B"/>
    <property type="match status" value="1"/>
</dbReference>
<dbReference type="OrthoDB" id="9790710at2"/>
<dbReference type="GO" id="GO:0016757">
    <property type="term" value="F:glycosyltransferase activity"/>
    <property type="evidence" value="ECO:0007669"/>
    <property type="project" value="InterPro"/>
</dbReference>
<feature type="compositionally biased region" description="Basic residues" evidence="1">
    <location>
        <begin position="74"/>
        <end position="90"/>
    </location>
</feature>
<dbReference type="Pfam" id="PF00534">
    <property type="entry name" value="Glycos_transf_1"/>
    <property type="match status" value="1"/>
</dbReference>
<gene>
    <name evidence="3" type="ORF">FZ942_34425</name>
</gene>
<feature type="region of interest" description="Disordered" evidence="1">
    <location>
        <begin position="63"/>
        <end position="141"/>
    </location>
</feature>
<evidence type="ECO:0000313" key="4">
    <source>
        <dbReference type="Proteomes" id="UP000324927"/>
    </source>
</evidence>
<dbReference type="PANTHER" id="PTHR46401">
    <property type="entry name" value="GLYCOSYLTRANSFERASE WBBK-RELATED"/>
    <property type="match status" value="1"/>
</dbReference>
<keyword evidence="3" id="KW-0808">Transferase</keyword>
<proteinExistence type="predicted"/>
<sequence>MQRPAHPARRRAGGCRAGGRAGAALPPDSPHARSVHCHGRTVAASGAGDLLLRLRSEIRRAPAAPVPGCGLRGPSRRPAHLPLRRVARRAHPADGARQMGKPDAGRLSGRDAQGQGVGPDRDDTGGRRRRAPRCDGHHLQPICLGDRQAPAAGRYRRSLQRLPVHRAAYPVGGPAEGPVGGGAAVAGRIRASVRRAIPPGLKRSGTMRVGVYRGFPASAGGGFQYEASLLDALSDLTPQVLYDLVCVNPAGESLRGILQSRHLHYGRMPILPLGDLDIQQGPPESYLSTDGEGGRPPPPTEEIVLNTAMGRALREEDVDLLLTLHPSLIGPEALIPFIVPIHDLQHRLQPEFPEVSADGITALREQAYRTICRYATLVLVDSEAGRQDVLRFYGDLIDGDRIRVLPFFPPVRRSRPPTERDLARARTRYGLPERYYFYPAQFWMHKNHRLIVEALARLADDGDAAVRVVFAGSYTEKWRARNFIDVMALADRLGVRDRIHYLGFVPDRDMPALYSLSAGLVMPTFFGPTNMPPLEAWSFGRPVIVSDLPSIRDQLGDGALYIDPRDAASLAGAMRRLWHDDALAATLAANGARRLAGYRHEDFLALLRSILDEAVDRVRTRRTPAYPIAWPQEAGGVG</sequence>
<feature type="region of interest" description="Disordered" evidence="1">
    <location>
        <begin position="1"/>
        <end position="35"/>
    </location>
</feature>
<evidence type="ECO:0000256" key="1">
    <source>
        <dbReference type="SAM" id="MobiDB-lite"/>
    </source>
</evidence>
<accession>A0A5A9FYY1</accession>
<reference evidence="3 4" key="1">
    <citation type="submission" date="2019-08" db="EMBL/GenBank/DDBJ databases">
        <authorList>
            <person name="Grouzdev D."/>
            <person name="Tikhonova E."/>
            <person name="Kravchenko I."/>
        </authorList>
    </citation>
    <scope>NUCLEOTIDE SEQUENCE [LARGE SCALE GENOMIC DNA]</scope>
    <source>
        <strain evidence="3 4">59b</strain>
    </source>
</reference>
<dbReference type="PANTHER" id="PTHR46401:SF8">
    <property type="entry name" value="BLL6006 PROTEIN"/>
    <property type="match status" value="1"/>
</dbReference>
<dbReference type="CDD" id="cd03809">
    <property type="entry name" value="GT4_MtfB-like"/>
    <property type="match status" value="1"/>
</dbReference>
<protein>
    <submittedName>
        <fullName evidence="3">Glycosyltransferase family 4 protein</fullName>
    </submittedName>
</protein>
<dbReference type="AlphaFoldDB" id="A0A5A9FYY1"/>